<dbReference type="Gene3D" id="2.60.120.200">
    <property type="match status" value="1"/>
</dbReference>
<evidence type="ECO:0000313" key="13">
    <source>
        <dbReference type="RefSeq" id="XP_034261801.2"/>
    </source>
</evidence>
<evidence type="ECO:0000313" key="12">
    <source>
        <dbReference type="Proteomes" id="UP001652622"/>
    </source>
</evidence>
<comment type="caution">
    <text evidence="9">Lacks conserved residue(s) required for the propagation of feature annotation.</text>
</comment>
<dbReference type="GO" id="GO:0001849">
    <property type="term" value="F:complement component C1q complex binding"/>
    <property type="evidence" value="ECO:0007669"/>
    <property type="project" value="TreeGrafter"/>
</dbReference>
<evidence type="ECO:0000256" key="1">
    <source>
        <dbReference type="ARBA" id="ARBA00004613"/>
    </source>
</evidence>
<comment type="similarity">
    <text evidence="8 10">Belongs to the pentraxin family.</text>
</comment>
<dbReference type="KEGG" id="pgut:117657792"/>
<evidence type="ECO:0000256" key="8">
    <source>
        <dbReference type="ARBA" id="ARBA00038102"/>
    </source>
</evidence>
<comment type="subcellular location">
    <subcellularLocation>
        <location evidence="1 10">Secreted</location>
    </subcellularLocation>
</comment>
<dbReference type="InterPro" id="IPR013320">
    <property type="entry name" value="ConA-like_dom_sf"/>
</dbReference>
<evidence type="ECO:0000256" key="4">
    <source>
        <dbReference type="ARBA" id="ARBA00022723"/>
    </source>
</evidence>
<dbReference type="GO" id="GO:0046872">
    <property type="term" value="F:metal ion binding"/>
    <property type="evidence" value="ECO:0007669"/>
    <property type="project" value="UniProtKB-KW"/>
</dbReference>
<feature type="signal peptide" evidence="10">
    <location>
        <begin position="1"/>
        <end position="19"/>
    </location>
</feature>
<dbReference type="PANTHER" id="PTHR45869:SF7">
    <property type="entry name" value="C-REACTIVE PROTEIN"/>
    <property type="match status" value="1"/>
</dbReference>
<dbReference type="GO" id="GO:0005615">
    <property type="term" value="C:extracellular space"/>
    <property type="evidence" value="ECO:0007669"/>
    <property type="project" value="TreeGrafter"/>
</dbReference>
<dbReference type="PROSITE" id="PS51828">
    <property type="entry name" value="PTX_2"/>
    <property type="match status" value="1"/>
</dbReference>
<dbReference type="Proteomes" id="UP001652622">
    <property type="component" value="Unplaced"/>
</dbReference>
<keyword evidence="6 10" id="KW-0106">Calcium</keyword>
<protein>
    <recommendedName>
        <fullName evidence="10">Pentraxin family member</fullName>
    </recommendedName>
</protein>
<dbReference type="GeneID" id="117657792"/>
<dbReference type="SUPFAM" id="SSF49899">
    <property type="entry name" value="Concanavalin A-like lectins/glucanases"/>
    <property type="match status" value="1"/>
</dbReference>
<evidence type="ECO:0000256" key="2">
    <source>
        <dbReference type="ARBA" id="ARBA00022486"/>
    </source>
</evidence>
<evidence type="ECO:0000256" key="6">
    <source>
        <dbReference type="ARBA" id="ARBA00022837"/>
    </source>
</evidence>
<proteinExistence type="inferred from homology"/>
<dbReference type="AlphaFoldDB" id="A0A6P9B085"/>
<keyword evidence="5 10" id="KW-0732">Signal</keyword>
<feature type="domain" description="Pentraxin (PTX)" evidence="11">
    <location>
        <begin position="24"/>
        <end position="223"/>
    </location>
</feature>
<organism evidence="12 13">
    <name type="scientific">Pantherophis guttatus</name>
    <name type="common">Corn snake</name>
    <name type="synonym">Elaphe guttata</name>
    <dbReference type="NCBI Taxonomy" id="94885"/>
    <lineage>
        <taxon>Eukaryota</taxon>
        <taxon>Metazoa</taxon>
        <taxon>Chordata</taxon>
        <taxon>Craniata</taxon>
        <taxon>Vertebrata</taxon>
        <taxon>Euteleostomi</taxon>
        <taxon>Lepidosauria</taxon>
        <taxon>Squamata</taxon>
        <taxon>Bifurcata</taxon>
        <taxon>Unidentata</taxon>
        <taxon>Episquamata</taxon>
        <taxon>Toxicofera</taxon>
        <taxon>Serpentes</taxon>
        <taxon>Colubroidea</taxon>
        <taxon>Colubridae</taxon>
        <taxon>Colubrinae</taxon>
        <taxon>Pantherophis</taxon>
    </lineage>
</organism>
<keyword evidence="7" id="KW-1015">Disulfide bond</keyword>
<dbReference type="InterPro" id="IPR051005">
    <property type="entry name" value="Pentraxin_domain"/>
</dbReference>
<keyword evidence="2" id="KW-0011">Acute phase</keyword>
<evidence type="ECO:0000256" key="10">
    <source>
        <dbReference type="RuleBase" id="RU362112"/>
    </source>
</evidence>
<evidence type="ECO:0000256" key="3">
    <source>
        <dbReference type="ARBA" id="ARBA00022525"/>
    </source>
</evidence>
<dbReference type="PRINTS" id="PR00895">
    <property type="entry name" value="PENTAXIN"/>
</dbReference>
<dbReference type="Pfam" id="PF00354">
    <property type="entry name" value="Pentaxin"/>
    <property type="match status" value="1"/>
</dbReference>
<keyword evidence="12" id="KW-1185">Reference proteome</keyword>
<sequence length="223" mass="25314">MAILLSLLVILACLSGSFGEEDLQKKVFVFPAASRKAFVRLNVHLPQPLTSLSVCLKHHCPLLRPYSLFSYATRSSDNDFLIFKEEPNVYSISVGGSDVRFKIPRQDIPRWEHICVSWDSRNGLIYFWLDGVLLPRLGTKRGHKISHQASIILGQDQDTFGGGFDIYQSFMGDMSEVNMWPRVLTTDDVRLLMKDDTVPNPLASWNAFNYTIQDYVVVTDEVP</sequence>
<evidence type="ECO:0000259" key="11">
    <source>
        <dbReference type="PROSITE" id="PS51828"/>
    </source>
</evidence>
<dbReference type="PANTHER" id="PTHR45869">
    <property type="entry name" value="C-REACTIVE PROTEIN-RELATED"/>
    <property type="match status" value="1"/>
</dbReference>
<evidence type="ECO:0000256" key="9">
    <source>
        <dbReference type="PROSITE-ProRule" id="PRU01172"/>
    </source>
</evidence>
<evidence type="ECO:0000256" key="5">
    <source>
        <dbReference type="ARBA" id="ARBA00022729"/>
    </source>
</evidence>
<dbReference type="InterPro" id="IPR030476">
    <property type="entry name" value="Pentaxin_CS"/>
</dbReference>
<dbReference type="GO" id="GO:0006953">
    <property type="term" value="P:acute-phase response"/>
    <property type="evidence" value="ECO:0007669"/>
    <property type="project" value="UniProtKB-KW"/>
</dbReference>
<dbReference type="InParanoid" id="A0A6P9B085"/>
<evidence type="ECO:0000256" key="7">
    <source>
        <dbReference type="ARBA" id="ARBA00023157"/>
    </source>
</evidence>
<dbReference type="GO" id="GO:0045087">
    <property type="term" value="P:innate immune response"/>
    <property type="evidence" value="ECO:0007669"/>
    <property type="project" value="TreeGrafter"/>
</dbReference>
<comment type="cofactor">
    <cofactor evidence="10">
        <name>Ca(2+)</name>
        <dbReference type="ChEBI" id="CHEBI:29108"/>
    </cofactor>
    <text evidence="10">Binds 2 calcium ions per subunit.</text>
</comment>
<feature type="chain" id="PRO_5044988460" description="Pentraxin family member" evidence="10">
    <location>
        <begin position="20"/>
        <end position="223"/>
    </location>
</feature>
<reference evidence="13" key="1">
    <citation type="submission" date="2025-08" db="UniProtKB">
        <authorList>
            <consortium name="RefSeq"/>
        </authorList>
    </citation>
    <scope>IDENTIFICATION</scope>
    <source>
        <tissue evidence="13">Blood</tissue>
    </source>
</reference>
<gene>
    <name evidence="13" type="primary">LOC117657792</name>
</gene>
<comment type="subunit">
    <text evidence="10">Homopentamer. Pentaxin (or pentraxin) have a discoid arrangement of 5 non-covalently bound subunits.</text>
</comment>
<dbReference type="PROSITE" id="PS00289">
    <property type="entry name" value="PTX_1"/>
    <property type="match status" value="1"/>
</dbReference>
<dbReference type="SMART" id="SM00159">
    <property type="entry name" value="PTX"/>
    <property type="match status" value="1"/>
</dbReference>
<keyword evidence="3" id="KW-0964">Secreted</keyword>
<name>A0A6P9B085_PANGU</name>
<dbReference type="InterPro" id="IPR001759">
    <property type="entry name" value="PTX_dom"/>
</dbReference>
<keyword evidence="4 10" id="KW-0479">Metal-binding</keyword>
<dbReference type="CDD" id="cd00152">
    <property type="entry name" value="PTX"/>
    <property type="match status" value="1"/>
</dbReference>
<accession>A0A6P9B085</accession>
<dbReference type="RefSeq" id="XP_034261801.2">
    <property type="nucleotide sequence ID" value="XM_034405910.2"/>
</dbReference>